<dbReference type="InterPro" id="IPR023210">
    <property type="entry name" value="NADP_OxRdtase_dom"/>
</dbReference>
<dbReference type="SUPFAM" id="SSF51430">
    <property type="entry name" value="NAD(P)-linked oxidoreductase"/>
    <property type="match status" value="1"/>
</dbReference>
<feature type="domain" description="4Fe-4S ferredoxin-type" evidence="4">
    <location>
        <begin position="299"/>
        <end position="330"/>
    </location>
</feature>
<dbReference type="Pfam" id="PF00248">
    <property type="entry name" value="Aldo_ket_red"/>
    <property type="match status" value="1"/>
</dbReference>
<dbReference type="PANTHER" id="PTHR43312">
    <property type="entry name" value="D-THREO-ALDOSE 1-DEHYDROGENASE"/>
    <property type="match status" value="1"/>
</dbReference>
<evidence type="ECO:0000313" key="6">
    <source>
        <dbReference type="Proteomes" id="UP000782880"/>
    </source>
</evidence>
<evidence type="ECO:0000259" key="4">
    <source>
        <dbReference type="PROSITE" id="PS51379"/>
    </source>
</evidence>
<keyword evidence="3" id="KW-0411">Iron-sulfur</keyword>
<dbReference type="Pfam" id="PF13534">
    <property type="entry name" value="Fer4_17"/>
    <property type="match status" value="1"/>
</dbReference>
<gene>
    <name evidence="5" type="ORF">K8V20_11600</name>
</gene>
<reference evidence="5" key="2">
    <citation type="submission" date="2021-09" db="EMBL/GenBank/DDBJ databases">
        <authorList>
            <person name="Gilroy R."/>
        </authorList>
    </citation>
    <scope>NUCLEOTIDE SEQUENCE</scope>
    <source>
        <strain evidence="5">ChiBcec21-2208</strain>
    </source>
</reference>
<dbReference type="InterPro" id="IPR017896">
    <property type="entry name" value="4Fe4S_Fe-S-bd"/>
</dbReference>
<dbReference type="GO" id="GO:0046872">
    <property type="term" value="F:metal ion binding"/>
    <property type="evidence" value="ECO:0007669"/>
    <property type="project" value="UniProtKB-KW"/>
</dbReference>
<keyword evidence="2" id="KW-0408">Iron</keyword>
<dbReference type="PROSITE" id="PS00198">
    <property type="entry name" value="4FE4S_FER_1"/>
    <property type="match status" value="1"/>
</dbReference>
<dbReference type="InterPro" id="IPR017900">
    <property type="entry name" value="4Fe4S_Fe_S_CS"/>
</dbReference>
<sequence length="337" mass="36720">MQYVQLGQTGLKVSRLGFGGIPIQRIDQPGTRELLKAAHEAGINYIDTARAYTVSEAWIGQSLEELGLRDSFVLATKCRALTKAEMEAELAKSLENLRTDHIELYQFHNPSMEDLQKILAPGGSMEALLEAKAKGVVGHIGLTAHLAAVFEAALAVPEIETIMFPYNIVEQQGAELIERCAKAGKGFIDMKPLAGGAIEDGRLALRYVLSNPSVTVAIPGMAAPEELEGNVKGTENIAPLTEEEQAACQKVRDMLGTQFCRRCNYCAPCTVGISIPNVFLFQGYLNRYGLEGWGRERYATLPVKASACVECGACETRCPYNLPIRSMMKKAAEDFGE</sequence>
<dbReference type="GO" id="GO:0051536">
    <property type="term" value="F:iron-sulfur cluster binding"/>
    <property type="evidence" value="ECO:0007669"/>
    <property type="project" value="UniProtKB-KW"/>
</dbReference>
<dbReference type="PROSITE" id="PS51379">
    <property type="entry name" value="4FE4S_FER_2"/>
    <property type="match status" value="1"/>
</dbReference>
<dbReference type="AlphaFoldDB" id="A0A921LPU2"/>
<evidence type="ECO:0000313" key="5">
    <source>
        <dbReference type="EMBL" id="HJG29274.1"/>
    </source>
</evidence>
<dbReference type="EMBL" id="DYVE01000299">
    <property type="protein sequence ID" value="HJG29274.1"/>
    <property type="molecule type" value="Genomic_DNA"/>
</dbReference>
<comment type="caution">
    <text evidence="5">The sequence shown here is derived from an EMBL/GenBank/DDBJ whole genome shotgun (WGS) entry which is preliminary data.</text>
</comment>
<dbReference type="InterPro" id="IPR053135">
    <property type="entry name" value="AKR2_Oxidoreductase"/>
</dbReference>
<evidence type="ECO:0000256" key="3">
    <source>
        <dbReference type="ARBA" id="ARBA00023014"/>
    </source>
</evidence>
<accession>A0A921LPU2</accession>
<evidence type="ECO:0000256" key="1">
    <source>
        <dbReference type="ARBA" id="ARBA00022723"/>
    </source>
</evidence>
<keyword evidence="1" id="KW-0479">Metal-binding</keyword>
<reference evidence="5" key="1">
    <citation type="journal article" date="2021" name="PeerJ">
        <title>Extensive microbial diversity within the chicken gut microbiome revealed by metagenomics and culture.</title>
        <authorList>
            <person name="Gilroy R."/>
            <person name="Ravi A."/>
            <person name="Getino M."/>
            <person name="Pursley I."/>
            <person name="Horton D.L."/>
            <person name="Alikhan N.F."/>
            <person name="Baker D."/>
            <person name="Gharbi K."/>
            <person name="Hall N."/>
            <person name="Watson M."/>
            <person name="Adriaenssens E.M."/>
            <person name="Foster-Nyarko E."/>
            <person name="Jarju S."/>
            <person name="Secka A."/>
            <person name="Antonio M."/>
            <person name="Oren A."/>
            <person name="Chaudhuri R.R."/>
            <person name="La Ragione R."/>
            <person name="Hildebrand F."/>
            <person name="Pallen M.J."/>
        </authorList>
    </citation>
    <scope>NUCLEOTIDE SEQUENCE</scope>
    <source>
        <strain evidence="5">ChiBcec21-2208</strain>
    </source>
</reference>
<dbReference type="PANTHER" id="PTHR43312:SF1">
    <property type="entry name" value="NADP-DEPENDENT OXIDOREDUCTASE DOMAIN-CONTAINING PROTEIN"/>
    <property type="match status" value="1"/>
</dbReference>
<name>A0A921LPU2_9FIRM</name>
<dbReference type="CDD" id="cd19100">
    <property type="entry name" value="AKR_unchar"/>
    <property type="match status" value="1"/>
</dbReference>
<organism evidence="5 6">
    <name type="scientific">Subdoligranulum variabile</name>
    <dbReference type="NCBI Taxonomy" id="214851"/>
    <lineage>
        <taxon>Bacteria</taxon>
        <taxon>Bacillati</taxon>
        <taxon>Bacillota</taxon>
        <taxon>Clostridia</taxon>
        <taxon>Eubacteriales</taxon>
        <taxon>Oscillospiraceae</taxon>
        <taxon>Subdoligranulum</taxon>
    </lineage>
</organism>
<dbReference type="Proteomes" id="UP000782880">
    <property type="component" value="Unassembled WGS sequence"/>
</dbReference>
<dbReference type="InterPro" id="IPR036812">
    <property type="entry name" value="NAD(P)_OxRdtase_dom_sf"/>
</dbReference>
<protein>
    <submittedName>
        <fullName evidence="5">Aldo/keto reductase</fullName>
    </submittedName>
</protein>
<evidence type="ECO:0000256" key="2">
    <source>
        <dbReference type="ARBA" id="ARBA00023004"/>
    </source>
</evidence>
<proteinExistence type="predicted"/>
<dbReference type="SUPFAM" id="SSF46548">
    <property type="entry name" value="alpha-helical ferredoxin"/>
    <property type="match status" value="1"/>
</dbReference>
<dbReference type="Gene3D" id="3.20.20.100">
    <property type="entry name" value="NADP-dependent oxidoreductase domain"/>
    <property type="match status" value="1"/>
</dbReference>